<dbReference type="SMART" id="SM01360">
    <property type="entry name" value="A2M"/>
    <property type="match status" value="1"/>
</dbReference>
<dbReference type="Pfam" id="PF07678">
    <property type="entry name" value="TED_complement"/>
    <property type="match status" value="1"/>
</dbReference>
<dbReference type="Gene3D" id="2.60.120.1540">
    <property type="match status" value="1"/>
</dbReference>
<dbReference type="InterPro" id="IPR009048">
    <property type="entry name" value="A-macroglobulin_rcpt-bd"/>
</dbReference>
<evidence type="ECO:0000259" key="17">
    <source>
        <dbReference type="SMART" id="SM01359"/>
    </source>
</evidence>
<dbReference type="PANTHER" id="PTHR11412:SF136">
    <property type="entry name" value="CD109 ANTIGEN"/>
    <property type="match status" value="1"/>
</dbReference>
<dbReference type="Gene3D" id="2.60.40.1930">
    <property type="match status" value="2"/>
</dbReference>
<dbReference type="InterPro" id="IPR041813">
    <property type="entry name" value="A2M_TED"/>
</dbReference>
<evidence type="ECO:0000256" key="2">
    <source>
        <dbReference type="ARBA" id="ARBA00010952"/>
    </source>
</evidence>
<dbReference type="Pfam" id="PF17791">
    <property type="entry name" value="MG3"/>
    <property type="match status" value="1"/>
</dbReference>
<dbReference type="InterPro" id="IPR036595">
    <property type="entry name" value="A-macroglobulin_rcpt-bd_sf"/>
</dbReference>
<keyword evidence="7" id="KW-0722">Serine protease inhibitor</keyword>
<keyword evidence="21" id="KW-1185">Reference proteome</keyword>
<dbReference type="InterPro" id="IPR011626">
    <property type="entry name" value="Alpha-macroglobulin_TED"/>
</dbReference>
<evidence type="ECO:0000256" key="11">
    <source>
        <dbReference type="ARBA" id="ARBA00023180"/>
    </source>
</evidence>
<dbReference type="InterPro" id="IPR008930">
    <property type="entry name" value="Terpenoid_cyclase/PrenylTrfase"/>
</dbReference>
<dbReference type="Pfam" id="PF01835">
    <property type="entry name" value="MG2"/>
    <property type="match status" value="1"/>
</dbReference>
<dbReference type="GO" id="GO:0098552">
    <property type="term" value="C:side of membrane"/>
    <property type="evidence" value="ECO:0007669"/>
    <property type="project" value="UniProtKB-KW"/>
</dbReference>
<sequence>MTYTVVILIAAIATTVYTNGELRNSYLVTVPETIRPGMTLNIDVHLLLNHTMTTVNAQLLNSRDNVIVESNKVFSTAMFVDLISMELPSHMVSDSYRINVKGTGGIIFENSNYLNFQTKSSSILIQTDKAIYKPGQTIIYRAFSVKPDLSLIYLPMNVDIYDPKGNKIVQIKGVSDPSGVYQGSMVMSSEPILGDWKIKVTQRSESAEKIVTVAEYVLPSFEVIINLPPFGVSSEESLPIHVKATYTFGKGVEGTVSIMIKQKWYYESVGISHEGSIDGEFQYIVSVESLRQTFSYIDYQTFEILAVVTETLTGQSANATADITFYDRPEKIQFSDSLPTNFKPGLIYTGFIKVFKQDDTPLPYPSGNVTLYQSFFVKTKSDVKEEITNEVDAPVMQKMFFPFPYPEPEEEIKMPPLVLVIPVNGIVKFDINPFINVSRISLQAEYKGLYAYSSLEKFESPSNTFVQVRLLTSNPKAGQNATFEIRCTTMTRKINYLIMSKGASLTRGEFDMRLRRTRSFTLPMLHDYSPSARIVVHFVRTDGEIVADALNFNVDNFFENEVSIRFNKTTAKPGEHISLKLKADPWSDVNVLAIDKAVLLLKTGNDITPKMVEEELRSYDQKFPVFFDEPWLWRWPWPSTGMDVTTIYQDAGLKVLTDALLYQKEPIYWAFPMMMMKAEDLGAAPAAEDSMRGSSTSRIRKLFPETWLYNRVKTGADGTAVLNSTCPDTITTWVASAFAVNNQTGLGVAPSTSALNVFLKFFISLQLPYSVIRGEQVIIQANIFNYHKQDLKVKVSLQKSKGFKHIIVMKNGINNIRLVYKSNSVQKRTIIVKANDAVAVYFPIMPTELGLVDVMITASSSLANDAILKKLLVEPEGVPQSYNIAFLADLTSNHTFEKFTDITYPDKVVEGSRIIRISVLGDLMGPTINGLENLLQMSYGCGEQNMINFAPNVFVSKYLKTVGSLTPDLESKAKDFILQGYQRELTYQRQDGSFSAFGDSDPSGSTWLTAFVIKSFVQASPLIYIDPALATKAIDWLLGQANENGTFLEPGRVIHTEMQGGSSTGNVNLASYTLITLLEARHFQFSASNTNDFDVIVRRTIDFMERQLDDLHSYQPFELAIIAYALTLAGSTKTAAVLDRLDQLAIIEDGTKHWEQQIEDDPNRLIWMPPFQQANARNIETTAYVLLTYAFKNDIRNGLLVMKWLISQRNPTGGFSSTQDTVVALQAMSEFAALTYSPNFDVDILISGLKLHQEIFSHDFSVTSSNAGVLQSTNPPPDTDRIHITATGSGMVLIEIAVFFNVESDVNKRPYFELNVEVVNEVSLNDITVQACFRWIGDGEQTGMSVLEIGIPSGFGADKDTITSLETIKRVELNNRKVTIYLDMVESKPRCIDVHMNRVSLIAGSNPVPARIFDYYSPEKQITVFYQSGKLGNSNICDICLGNCGCGEINI</sequence>
<evidence type="ECO:0000256" key="7">
    <source>
        <dbReference type="ARBA" id="ARBA00022900"/>
    </source>
</evidence>
<dbReference type="InterPro" id="IPR041555">
    <property type="entry name" value="MG3"/>
</dbReference>
<dbReference type="InterPro" id="IPR014756">
    <property type="entry name" value="Ig_E-set"/>
</dbReference>
<keyword evidence="11" id="KW-0325">Glycoprotein</keyword>
<dbReference type="Pfam" id="PF07677">
    <property type="entry name" value="A2M_recep"/>
    <property type="match status" value="1"/>
</dbReference>
<evidence type="ECO:0000256" key="1">
    <source>
        <dbReference type="ARBA" id="ARBA00004609"/>
    </source>
</evidence>
<evidence type="ECO:0000256" key="10">
    <source>
        <dbReference type="ARBA" id="ARBA00023157"/>
    </source>
</evidence>
<evidence type="ECO:0000256" key="4">
    <source>
        <dbReference type="ARBA" id="ARBA00022622"/>
    </source>
</evidence>
<dbReference type="InterPro" id="IPR002890">
    <property type="entry name" value="MG2"/>
</dbReference>
<comment type="subcellular location">
    <subcellularLocation>
        <location evidence="1">Cell membrane</location>
        <topology evidence="1">Lipid-anchor</topology>
        <topology evidence="1">GPI-anchor</topology>
    </subcellularLocation>
</comment>
<dbReference type="Pfam" id="PF07703">
    <property type="entry name" value="A2M_BRD"/>
    <property type="match status" value="1"/>
</dbReference>
<dbReference type="Gene3D" id="6.20.50.160">
    <property type="match status" value="1"/>
</dbReference>
<dbReference type="SUPFAM" id="SSF48239">
    <property type="entry name" value="Terpenoid cyclases/Protein prenyltransferases"/>
    <property type="match status" value="1"/>
</dbReference>
<reference evidence="20" key="1">
    <citation type="journal article" date="2021" name="Genome Biol. Evol.">
        <title>A High-Quality Reference Genome for a Parasitic Bivalve with Doubly Uniparental Inheritance (Bivalvia: Unionida).</title>
        <authorList>
            <person name="Smith C.H."/>
        </authorList>
    </citation>
    <scope>NUCLEOTIDE SEQUENCE</scope>
    <source>
        <strain evidence="20">CHS0354</strain>
    </source>
</reference>
<proteinExistence type="inferred from homology"/>
<dbReference type="InterPro" id="IPR013783">
    <property type="entry name" value="Ig-like_fold"/>
</dbReference>
<keyword evidence="4" id="KW-0336">GPI-anchor</keyword>
<feature type="domain" description="Alpha-2-macroglobulin bait region" evidence="17">
    <location>
        <begin position="466"/>
        <end position="601"/>
    </location>
</feature>
<dbReference type="SMART" id="SM01361">
    <property type="entry name" value="A2M_recep"/>
    <property type="match status" value="1"/>
</dbReference>
<evidence type="ECO:0000256" key="3">
    <source>
        <dbReference type="ARBA" id="ARBA00022475"/>
    </source>
</evidence>
<keyword evidence="6 16" id="KW-0732">Signal</keyword>
<reference evidence="20" key="3">
    <citation type="submission" date="2023-05" db="EMBL/GenBank/DDBJ databases">
        <authorList>
            <person name="Smith C.H."/>
        </authorList>
    </citation>
    <scope>NUCLEOTIDE SEQUENCE</scope>
    <source>
        <strain evidence="20">CHS0354</strain>
        <tissue evidence="20">Mantle</tissue>
    </source>
</reference>
<evidence type="ECO:0000256" key="8">
    <source>
        <dbReference type="ARBA" id="ARBA00022966"/>
    </source>
</evidence>
<organism evidence="20 21">
    <name type="scientific">Potamilus streckersoni</name>
    <dbReference type="NCBI Taxonomy" id="2493646"/>
    <lineage>
        <taxon>Eukaryota</taxon>
        <taxon>Metazoa</taxon>
        <taxon>Spiralia</taxon>
        <taxon>Lophotrochozoa</taxon>
        <taxon>Mollusca</taxon>
        <taxon>Bivalvia</taxon>
        <taxon>Autobranchia</taxon>
        <taxon>Heteroconchia</taxon>
        <taxon>Palaeoheterodonta</taxon>
        <taxon>Unionida</taxon>
        <taxon>Unionoidea</taxon>
        <taxon>Unionidae</taxon>
        <taxon>Ambleminae</taxon>
        <taxon>Lampsilini</taxon>
        <taxon>Potamilus</taxon>
    </lineage>
</organism>
<feature type="signal peptide" evidence="16">
    <location>
        <begin position="1"/>
        <end position="20"/>
    </location>
</feature>
<keyword evidence="9" id="KW-0472">Membrane</keyword>
<dbReference type="InterPro" id="IPR011625">
    <property type="entry name" value="A2M_N_BRD"/>
</dbReference>
<dbReference type="GO" id="GO:0005615">
    <property type="term" value="C:extracellular space"/>
    <property type="evidence" value="ECO:0007669"/>
    <property type="project" value="InterPro"/>
</dbReference>
<evidence type="ECO:0000256" key="14">
    <source>
        <dbReference type="ARBA" id="ARBA00063008"/>
    </source>
</evidence>
<dbReference type="FunFam" id="2.60.40.10:FF:000155">
    <property type="entry name" value="complement C3 isoform X1"/>
    <property type="match status" value="1"/>
</dbReference>
<feature type="chain" id="PRO_5041921453" description="CD109 antigen" evidence="16">
    <location>
        <begin position="21"/>
        <end position="1451"/>
    </location>
</feature>
<feature type="domain" description="Alpha-macroglobulin receptor-binding" evidence="19">
    <location>
        <begin position="1342"/>
        <end position="1426"/>
    </location>
</feature>
<dbReference type="Gene3D" id="2.20.130.20">
    <property type="match status" value="1"/>
</dbReference>
<keyword evidence="3" id="KW-1003">Cell membrane</keyword>
<dbReference type="InterPro" id="IPR001599">
    <property type="entry name" value="Macroglobln_a2"/>
</dbReference>
<evidence type="ECO:0000256" key="5">
    <source>
        <dbReference type="ARBA" id="ARBA00022690"/>
    </source>
</evidence>
<evidence type="ECO:0000259" key="18">
    <source>
        <dbReference type="SMART" id="SM01360"/>
    </source>
</evidence>
<comment type="subunit">
    <text evidence="14">Heterodimer; disulfide-linked. Interacts with TGFB1 and TGFBR1. Forms a heteromeric complex with TGFBR1, TGFBR2 and TGFBR3 in a ligand-independent manner.</text>
</comment>
<evidence type="ECO:0000256" key="9">
    <source>
        <dbReference type="ARBA" id="ARBA00023136"/>
    </source>
</evidence>
<dbReference type="SUPFAM" id="SSF49410">
    <property type="entry name" value="Alpha-macroglobulin receptor domain"/>
    <property type="match status" value="1"/>
</dbReference>
<dbReference type="SMART" id="SM01419">
    <property type="entry name" value="Thiol-ester_cl"/>
    <property type="match status" value="1"/>
</dbReference>
<evidence type="ECO:0000256" key="13">
    <source>
        <dbReference type="ARBA" id="ARBA00056820"/>
    </source>
</evidence>
<name>A0AAE0TC81_9BIVA</name>
<dbReference type="GO" id="GO:0005886">
    <property type="term" value="C:plasma membrane"/>
    <property type="evidence" value="ECO:0007669"/>
    <property type="project" value="UniProtKB-SubCell"/>
</dbReference>
<comment type="function">
    <text evidence="13">Modulates negatively TGFB1 signaling in keratinocytes.</text>
</comment>
<feature type="domain" description="Alpha-2-macroglobulin" evidence="18">
    <location>
        <begin position="706"/>
        <end position="797"/>
    </location>
</feature>
<dbReference type="CDD" id="cd02897">
    <property type="entry name" value="A2M_2"/>
    <property type="match status" value="1"/>
</dbReference>
<evidence type="ECO:0000259" key="19">
    <source>
        <dbReference type="SMART" id="SM01361"/>
    </source>
</evidence>
<dbReference type="Proteomes" id="UP001195483">
    <property type="component" value="Unassembled WGS sequence"/>
</dbReference>
<dbReference type="PANTHER" id="PTHR11412">
    <property type="entry name" value="MACROGLOBULIN / COMPLEMENT"/>
    <property type="match status" value="1"/>
</dbReference>
<dbReference type="Gene3D" id="2.60.40.690">
    <property type="entry name" value="Alpha-macroglobulin, receptor-binding domain"/>
    <property type="match status" value="1"/>
</dbReference>
<accession>A0AAE0TC81</accession>
<dbReference type="EMBL" id="JAEAOA010001030">
    <property type="protein sequence ID" value="KAK3607704.1"/>
    <property type="molecule type" value="Genomic_DNA"/>
</dbReference>
<dbReference type="Gene3D" id="2.60.40.2950">
    <property type="match status" value="1"/>
</dbReference>
<evidence type="ECO:0000313" key="21">
    <source>
        <dbReference type="Proteomes" id="UP001195483"/>
    </source>
</evidence>
<keyword evidence="12" id="KW-0449">Lipoprotein</keyword>
<evidence type="ECO:0000256" key="15">
    <source>
        <dbReference type="ARBA" id="ARBA00069665"/>
    </source>
</evidence>
<evidence type="ECO:0000313" key="20">
    <source>
        <dbReference type="EMBL" id="KAK3607704.1"/>
    </source>
</evidence>
<gene>
    <name evidence="20" type="ORF">CHS0354_016728</name>
</gene>
<keyword evidence="5" id="KW-0646">Protease inhibitor</keyword>
<dbReference type="GO" id="GO:0004867">
    <property type="term" value="F:serine-type endopeptidase inhibitor activity"/>
    <property type="evidence" value="ECO:0007669"/>
    <property type="project" value="UniProtKB-KW"/>
</dbReference>
<dbReference type="InterPro" id="IPR047565">
    <property type="entry name" value="Alpha-macroglob_thiol-ester_cl"/>
</dbReference>
<keyword evidence="10" id="KW-1015">Disulfide bond</keyword>
<comment type="similarity">
    <text evidence="2">Belongs to the protease inhibitor I39 (alpha-2-macroglobulin) family.</text>
</comment>
<protein>
    <recommendedName>
        <fullName evidence="15">CD109 antigen</fullName>
    </recommendedName>
</protein>
<keyword evidence="8" id="KW-0882">Thioester bond</keyword>
<dbReference type="SMART" id="SM01359">
    <property type="entry name" value="A2M_N_2"/>
    <property type="match status" value="1"/>
</dbReference>
<dbReference type="InterPro" id="IPR050473">
    <property type="entry name" value="A2M/Complement_sys"/>
</dbReference>
<reference evidence="20" key="2">
    <citation type="journal article" date="2021" name="Genome Biol. Evol.">
        <title>Developing a high-quality reference genome for a parasitic bivalve with doubly uniparental inheritance (Bivalvia: Unionida).</title>
        <authorList>
            <person name="Smith C.H."/>
        </authorList>
    </citation>
    <scope>NUCLEOTIDE SEQUENCE</scope>
    <source>
        <strain evidence="20">CHS0354</strain>
        <tissue evidence="20">Mantle</tissue>
    </source>
</reference>
<evidence type="ECO:0000256" key="6">
    <source>
        <dbReference type="ARBA" id="ARBA00022729"/>
    </source>
</evidence>
<dbReference type="SUPFAM" id="SSF81296">
    <property type="entry name" value="E set domains"/>
    <property type="match status" value="1"/>
</dbReference>
<evidence type="ECO:0000256" key="12">
    <source>
        <dbReference type="ARBA" id="ARBA00023288"/>
    </source>
</evidence>
<dbReference type="FunFam" id="1.50.10.20:FF:000001">
    <property type="entry name" value="CD109 isoform 1"/>
    <property type="match status" value="1"/>
</dbReference>
<dbReference type="FunFam" id="2.60.40.1930:FF:000001">
    <property type="entry name" value="CD109 isoform 3"/>
    <property type="match status" value="1"/>
</dbReference>
<dbReference type="Gene3D" id="1.50.10.20">
    <property type="match status" value="1"/>
</dbReference>
<dbReference type="Pfam" id="PF00207">
    <property type="entry name" value="A2M"/>
    <property type="match status" value="1"/>
</dbReference>
<comment type="caution">
    <text evidence="20">The sequence shown here is derived from an EMBL/GenBank/DDBJ whole genome shotgun (WGS) entry which is preliminary data.</text>
</comment>
<dbReference type="Gene3D" id="2.60.40.1940">
    <property type="match status" value="1"/>
</dbReference>
<dbReference type="Gene3D" id="2.60.40.10">
    <property type="entry name" value="Immunoglobulins"/>
    <property type="match status" value="2"/>
</dbReference>
<evidence type="ECO:0000256" key="16">
    <source>
        <dbReference type="SAM" id="SignalP"/>
    </source>
</evidence>